<evidence type="ECO:0000313" key="2">
    <source>
        <dbReference type="Proteomes" id="UP000394068"/>
    </source>
</evidence>
<dbReference type="EMBL" id="CABEHT010000001">
    <property type="protein sequence ID" value="VTS13449.1"/>
    <property type="molecule type" value="Genomic_DNA"/>
</dbReference>
<name>A0A4U9XKA7_9STRE</name>
<dbReference type="Pfam" id="PF05866">
    <property type="entry name" value="RusA"/>
    <property type="match status" value="1"/>
</dbReference>
<dbReference type="RefSeq" id="WP_143920745.1">
    <property type="nucleotide sequence ID" value="NZ_CABEHT010000001.1"/>
</dbReference>
<dbReference type="GO" id="GO:0006310">
    <property type="term" value="P:DNA recombination"/>
    <property type="evidence" value="ECO:0007669"/>
    <property type="project" value="InterPro"/>
</dbReference>
<reference evidence="1 2" key="1">
    <citation type="submission" date="2019-05" db="EMBL/GenBank/DDBJ databases">
        <authorList>
            <consortium name="Pathogen Informatics"/>
        </authorList>
    </citation>
    <scope>NUCLEOTIDE SEQUENCE [LARGE SCALE GENOMIC DNA]</scope>
    <source>
        <strain evidence="1 2">NCTC5386</strain>
    </source>
</reference>
<dbReference type="AlphaFoldDB" id="A0A4U9XKA7"/>
<dbReference type="GO" id="GO:0000287">
    <property type="term" value="F:magnesium ion binding"/>
    <property type="evidence" value="ECO:0007669"/>
    <property type="project" value="InterPro"/>
</dbReference>
<gene>
    <name evidence="1" type="ORF">NCTC5386_00973</name>
</gene>
<evidence type="ECO:0000313" key="1">
    <source>
        <dbReference type="EMBL" id="VTS13449.1"/>
    </source>
</evidence>
<organism evidence="1 2">
    <name type="scientific">Streptococcus pseudoporcinus</name>
    <dbReference type="NCBI Taxonomy" id="361101"/>
    <lineage>
        <taxon>Bacteria</taxon>
        <taxon>Bacillati</taxon>
        <taxon>Bacillota</taxon>
        <taxon>Bacilli</taxon>
        <taxon>Lactobacillales</taxon>
        <taxon>Streptococcaceae</taxon>
        <taxon>Streptococcus</taxon>
    </lineage>
</organism>
<dbReference type="Gene3D" id="3.30.1330.70">
    <property type="entry name" value="Holliday junction resolvase RusA"/>
    <property type="match status" value="1"/>
</dbReference>
<proteinExistence type="predicted"/>
<dbReference type="InterPro" id="IPR036614">
    <property type="entry name" value="RusA-like_sf"/>
</dbReference>
<dbReference type="Proteomes" id="UP000394068">
    <property type="component" value="Unassembled WGS sequence"/>
</dbReference>
<dbReference type="GO" id="GO:0006281">
    <property type="term" value="P:DNA repair"/>
    <property type="evidence" value="ECO:0007669"/>
    <property type="project" value="InterPro"/>
</dbReference>
<sequence>MVIEFFIPMKKIPTTTHQQKKVRVVNGKPQFYEPDTLKDARSKYMSLLSAHKPDQKISGPIRLTVKWLFPMTKQSANGQYKTSKPDTDNLNKLLKDCMTELGFWNDDAQVASEIIEKFWADNVGIYVKVEQL</sequence>
<dbReference type="InterPro" id="IPR008822">
    <property type="entry name" value="Endonuclease_RusA-like"/>
</dbReference>
<protein>
    <submittedName>
        <fullName evidence="1">Phage protein</fullName>
    </submittedName>
</protein>
<dbReference type="SUPFAM" id="SSF103084">
    <property type="entry name" value="Holliday junction resolvase RusA"/>
    <property type="match status" value="1"/>
</dbReference>
<accession>A0A4U9XKA7</accession>